<sequence length="158" mass="17723">MVEPQLAGTNPWSPHEYGLVDRTSPLRIDDNSKPYDYRGDDKTLASKDLEKGQGQELGLAPTSKSGTQKLGLRMDPALNLSTSTLIEPLDENIAIRKECKLQLVLQQVTHGKELIDQHLARTGDFLERDVLEHQVQRLQTQVAETRAIVAELETRLNL</sequence>
<feature type="compositionally biased region" description="Basic and acidic residues" evidence="2">
    <location>
        <begin position="27"/>
        <end position="53"/>
    </location>
</feature>
<evidence type="ECO:0000256" key="2">
    <source>
        <dbReference type="SAM" id="MobiDB-lite"/>
    </source>
</evidence>
<protein>
    <submittedName>
        <fullName evidence="3">Uncharacterized protein</fullName>
    </submittedName>
</protein>
<organism evidence="3 4">
    <name type="scientific">Podila minutissima</name>
    <dbReference type="NCBI Taxonomy" id="64525"/>
    <lineage>
        <taxon>Eukaryota</taxon>
        <taxon>Fungi</taxon>
        <taxon>Fungi incertae sedis</taxon>
        <taxon>Mucoromycota</taxon>
        <taxon>Mortierellomycotina</taxon>
        <taxon>Mortierellomycetes</taxon>
        <taxon>Mortierellales</taxon>
        <taxon>Mortierellaceae</taxon>
        <taxon>Podila</taxon>
    </lineage>
</organism>
<proteinExistence type="predicted"/>
<dbReference type="EMBL" id="JAAAUY010000069">
    <property type="protein sequence ID" value="KAF9336180.1"/>
    <property type="molecule type" value="Genomic_DNA"/>
</dbReference>
<evidence type="ECO:0000313" key="3">
    <source>
        <dbReference type="EMBL" id="KAF9336180.1"/>
    </source>
</evidence>
<accession>A0A9P5SU01</accession>
<name>A0A9P5SU01_9FUNG</name>
<comment type="caution">
    <text evidence="3">The sequence shown here is derived from an EMBL/GenBank/DDBJ whole genome shotgun (WGS) entry which is preliminary data.</text>
</comment>
<reference evidence="3" key="1">
    <citation type="journal article" date="2020" name="Fungal Divers.">
        <title>Resolving the Mortierellaceae phylogeny through synthesis of multi-gene phylogenetics and phylogenomics.</title>
        <authorList>
            <person name="Vandepol N."/>
            <person name="Liber J."/>
            <person name="Desiro A."/>
            <person name="Na H."/>
            <person name="Kennedy M."/>
            <person name="Barry K."/>
            <person name="Grigoriev I.V."/>
            <person name="Miller A.N."/>
            <person name="O'Donnell K."/>
            <person name="Stajich J.E."/>
            <person name="Bonito G."/>
        </authorList>
    </citation>
    <scope>NUCLEOTIDE SEQUENCE</scope>
    <source>
        <strain evidence="3">NVP1</strain>
    </source>
</reference>
<dbReference type="AlphaFoldDB" id="A0A9P5SU01"/>
<gene>
    <name evidence="3" type="ORF">BG006_009449</name>
</gene>
<evidence type="ECO:0000313" key="4">
    <source>
        <dbReference type="Proteomes" id="UP000696485"/>
    </source>
</evidence>
<dbReference type="Proteomes" id="UP000696485">
    <property type="component" value="Unassembled WGS sequence"/>
</dbReference>
<evidence type="ECO:0000256" key="1">
    <source>
        <dbReference type="SAM" id="Coils"/>
    </source>
</evidence>
<feature type="coiled-coil region" evidence="1">
    <location>
        <begin position="128"/>
        <end position="155"/>
    </location>
</feature>
<keyword evidence="1" id="KW-0175">Coiled coil</keyword>
<keyword evidence="4" id="KW-1185">Reference proteome</keyword>
<feature type="region of interest" description="Disordered" evidence="2">
    <location>
        <begin position="1"/>
        <end position="69"/>
    </location>
</feature>